<dbReference type="PANTHER" id="PTHR38834">
    <property type="entry name" value="PERIPLASMIC SUBSTRATE BINDING PROTEIN FAMILY 3"/>
    <property type="match status" value="1"/>
</dbReference>
<sequence>MPKFVLYFFFIASWLNSLNLALAVPMQAEQPVLRLYTEHSPPGEYIDASGNVAGATVELIKLLLSRLDQPATIELLPWARALGLARSQPNSGIFETVRNAEREPYFKWVGPLKVHTIGLYGRSDNFAGQQFYTGTGNKYLACEYRESVHVNALKRLGFTEGQNLILTVNHGDCFTLLLKGRVQLVVLNEASAGERKLQMQQAGHQLVMLQPLSQVRLYLAFSLDIDDTTIGRWQRVLEQSYLDGSMRALYQGVYSEQMISRLEQFASERQAQLQ</sequence>
<comment type="caution">
    <text evidence="1">The sequence shown here is derived from an EMBL/GenBank/DDBJ whole genome shotgun (WGS) entry which is preliminary data.</text>
</comment>
<proteinExistence type="predicted"/>
<accession>A0ABS6MI24</accession>
<dbReference type="RefSeq" id="WP_217667879.1">
    <property type="nucleotide sequence ID" value="NZ_JAHRID010000002.1"/>
</dbReference>
<keyword evidence="2" id="KW-1185">Reference proteome</keyword>
<reference evidence="1 2" key="1">
    <citation type="submission" date="2021-06" db="EMBL/GenBank/DDBJ databases">
        <title>Rheinheimera indica sp. nov., isolated from deep-sea sediment.</title>
        <authorList>
            <person name="Wang Z."/>
            <person name="Zhang X.-Y."/>
        </authorList>
    </citation>
    <scope>NUCLEOTIDE SEQUENCE [LARGE SCALE GENOMIC DNA]</scope>
    <source>
        <strain evidence="1 2">SM2107</strain>
    </source>
</reference>
<protein>
    <submittedName>
        <fullName evidence="1">Transporter substrate-binding domain-containing protein</fullName>
    </submittedName>
</protein>
<gene>
    <name evidence="1" type="ORF">KQY15_05105</name>
</gene>
<dbReference type="EMBL" id="JAHRID010000002">
    <property type="protein sequence ID" value="MBV2128467.1"/>
    <property type="molecule type" value="Genomic_DNA"/>
</dbReference>
<evidence type="ECO:0000313" key="1">
    <source>
        <dbReference type="EMBL" id="MBV2128467.1"/>
    </source>
</evidence>
<dbReference type="PANTHER" id="PTHR38834:SF3">
    <property type="entry name" value="SOLUTE-BINDING PROTEIN FAMILY 3_N-TERMINAL DOMAIN-CONTAINING PROTEIN"/>
    <property type="match status" value="1"/>
</dbReference>
<name>A0ABS6MI24_9GAMM</name>
<dbReference type="Proteomes" id="UP000704611">
    <property type="component" value="Unassembled WGS sequence"/>
</dbReference>
<organism evidence="1 2">
    <name type="scientific">Arsukibacterium indicum</name>
    <dbReference type="NCBI Taxonomy" id="2848612"/>
    <lineage>
        <taxon>Bacteria</taxon>
        <taxon>Pseudomonadati</taxon>
        <taxon>Pseudomonadota</taxon>
        <taxon>Gammaproteobacteria</taxon>
        <taxon>Chromatiales</taxon>
        <taxon>Chromatiaceae</taxon>
        <taxon>Arsukibacterium</taxon>
    </lineage>
</organism>
<evidence type="ECO:0000313" key="2">
    <source>
        <dbReference type="Proteomes" id="UP000704611"/>
    </source>
</evidence>